<dbReference type="EMBL" id="SJSK01000002">
    <property type="protein sequence ID" value="TCC92187.1"/>
    <property type="molecule type" value="Genomic_DNA"/>
</dbReference>
<name>A0A4R0MZ11_9SPHI</name>
<accession>A0A4R0MZ11</accession>
<comment type="caution">
    <text evidence="1">The sequence shown here is derived from an EMBL/GenBank/DDBJ whole genome shotgun (WGS) entry which is preliminary data.</text>
</comment>
<dbReference type="RefSeq" id="WP_131553128.1">
    <property type="nucleotide sequence ID" value="NZ_SJSK01000002.1"/>
</dbReference>
<dbReference type="Pfam" id="PF16407">
    <property type="entry name" value="PKD_2"/>
    <property type="match status" value="1"/>
</dbReference>
<dbReference type="InterPro" id="IPR032183">
    <property type="entry name" value="PKD-like"/>
</dbReference>
<evidence type="ECO:0000313" key="2">
    <source>
        <dbReference type="Proteomes" id="UP000292884"/>
    </source>
</evidence>
<dbReference type="Proteomes" id="UP000292884">
    <property type="component" value="Unassembled WGS sequence"/>
</dbReference>
<proteinExistence type="predicted"/>
<keyword evidence="2" id="KW-1185">Reference proteome</keyword>
<evidence type="ECO:0008006" key="3">
    <source>
        <dbReference type="Google" id="ProtNLM"/>
    </source>
</evidence>
<dbReference type="PROSITE" id="PS51257">
    <property type="entry name" value="PROKAR_LIPOPROTEIN"/>
    <property type="match status" value="1"/>
</dbReference>
<organism evidence="1 2">
    <name type="scientific">Pedobacter frigiditerrae</name>
    <dbReference type="NCBI Taxonomy" id="2530452"/>
    <lineage>
        <taxon>Bacteria</taxon>
        <taxon>Pseudomonadati</taxon>
        <taxon>Bacteroidota</taxon>
        <taxon>Sphingobacteriia</taxon>
        <taxon>Sphingobacteriales</taxon>
        <taxon>Sphingobacteriaceae</taxon>
        <taxon>Pedobacter</taxon>
    </lineage>
</organism>
<sequence>MKLNIYYKVFVVLMAMVLIGACKKDLGNYNYNEINQLADVSGLPKEVSAIFGKNILLKPEFKFTQDAGTDDAKYSYEWIYIGPNGLGGSKQFTLATTRNLDMKVNIVAGTYTAYYNITDKTSGVKYAYKFTLKVVNEINEGWIIMCDFNGGARVDMLSLNTTTGTFDLIIDLLATTGSQLKLEGKPVMTYTYPTGLLIGPDAISYGLYFGTDSYTTKVDPNSFKWTSTMGLTYEMFGVIPAGFYADVIKMASGSSSFMIGKENAYYYDRAQNIYYSAPINYINSEQKEFKVAPFIASNHSSFQYANFYDKTNQRFVKYTNGQATCTAIPDPSAATKKFSFSTGMDLAYMQWVPFNGGEIFGILKGTGTTRFLARFNPANNVQSYYDEITGTGIGNADFYAVSPNLGYIFYAVGSKIYEYDMILKTSKLMLELGSKKISYFGFYDFKSTTKYPGSNNLMVGSYDTNLPAGADGSLNIYTVPPVNGDLVLDKSYSGFGRIKSLTYRER</sequence>
<protein>
    <recommendedName>
        <fullName evidence="3">PKD-like family protein</fullName>
    </recommendedName>
</protein>
<reference evidence="1 2" key="1">
    <citation type="submission" date="2019-02" db="EMBL/GenBank/DDBJ databases">
        <title>Pedobacter sp. RP-1-13 sp. nov., isolated from Arctic soil.</title>
        <authorList>
            <person name="Dahal R.H."/>
        </authorList>
    </citation>
    <scope>NUCLEOTIDE SEQUENCE [LARGE SCALE GENOMIC DNA]</scope>
    <source>
        <strain evidence="1 2">RP-1-13</strain>
    </source>
</reference>
<dbReference type="AlphaFoldDB" id="A0A4R0MZ11"/>
<gene>
    <name evidence="1" type="ORF">EZ428_10690</name>
</gene>
<dbReference type="OrthoDB" id="1095195at2"/>
<evidence type="ECO:0000313" key="1">
    <source>
        <dbReference type="EMBL" id="TCC92187.1"/>
    </source>
</evidence>